<evidence type="ECO:0000313" key="2">
    <source>
        <dbReference type="EMBL" id="CAD8546029.1"/>
    </source>
</evidence>
<gene>
    <name evidence="2" type="ORF">CLEP1334_LOCUS21319</name>
</gene>
<accession>A0A7S0P177</accession>
<dbReference type="AlphaFoldDB" id="A0A7S0P177"/>
<feature type="region of interest" description="Disordered" evidence="1">
    <location>
        <begin position="21"/>
        <end position="66"/>
    </location>
</feature>
<reference evidence="2" key="1">
    <citation type="submission" date="2021-01" db="EMBL/GenBank/DDBJ databases">
        <authorList>
            <person name="Corre E."/>
            <person name="Pelletier E."/>
            <person name="Niang G."/>
            <person name="Scheremetjew M."/>
            <person name="Finn R."/>
            <person name="Kale V."/>
            <person name="Holt S."/>
            <person name="Cochrane G."/>
            <person name="Meng A."/>
            <person name="Brown T."/>
            <person name="Cohen L."/>
        </authorList>
    </citation>
    <scope>NUCLEOTIDE SEQUENCE</scope>
    <source>
        <strain evidence="2">RCC1130</strain>
    </source>
</reference>
<organism evidence="2">
    <name type="scientific">Calcidiscus leptoporus</name>
    <dbReference type="NCBI Taxonomy" id="127549"/>
    <lineage>
        <taxon>Eukaryota</taxon>
        <taxon>Haptista</taxon>
        <taxon>Haptophyta</taxon>
        <taxon>Prymnesiophyceae</taxon>
        <taxon>Coccolithales</taxon>
        <taxon>Calcidiscaceae</taxon>
        <taxon>Calcidiscus</taxon>
    </lineage>
</organism>
<sequence>MPESTALSAAAPVFVPVASAAKDPLQMTAGRRRVRGRSVAQKSRGESNKKQKSSRWPTHGYGIESDGDVLASTKPPLKALANAAGNSPVPPKDCLSGVPLSRSAASELALILGEGCSL</sequence>
<dbReference type="EMBL" id="HBER01042315">
    <property type="protein sequence ID" value="CAD8546029.1"/>
    <property type="molecule type" value="Transcribed_RNA"/>
</dbReference>
<proteinExistence type="predicted"/>
<name>A0A7S0P177_9EUKA</name>
<protein>
    <submittedName>
        <fullName evidence="2">Uncharacterized protein</fullName>
    </submittedName>
</protein>
<evidence type="ECO:0000256" key="1">
    <source>
        <dbReference type="SAM" id="MobiDB-lite"/>
    </source>
</evidence>